<protein>
    <submittedName>
        <fullName evidence="1">Uncharacterized protein</fullName>
    </submittedName>
</protein>
<keyword evidence="2" id="KW-1185">Reference proteome</keyword>
<evidence type="ECO:0000313" key="2">
    <source>
        <dbReference type="Proteomes" id="UP000305067"/>
    </source>
</evidence>
<dbReference type="EMBL" id="ML178891">
    <property type="protein sequence ID" value="TFK95333.1"/>
    <property type="molecule type" value="Genomic_DNA"/>
</dbReference>
<dbReference type="STRING" id="1884261.A0A5C3QA50"/>
<name>A0A5C3QA50_9AGAR</name>
<evidence type="ECO:0000313" key="1">
    <source>
        <dbReference type="EMBL" id="TFK95333.1"/>
    </source>
</evidence>
<organism evidence="1 2">
    <name type="scientific">Pterulicium gracile</name>
    <dbReference type="NCBI Taxonomy" id="1884261"/>
    <lineage>
        <taxon>Eukaryota</taxon>
        <taxon>Fungi</taxon>
        <taxon>Dikarya</taxon>
        <taxon>Basidiomycota</taxon>
        <taxon>Agaricomycotina</taxon>
        <taxon>Agaricomycetes</taxon>
        <taxon>Agaricomycetidae</taxon>
        <taxon>Agaricales</taxon>
        <taxon>Pleurotineae</taxon>
        <taxon>Pterulaceae</taxon>
        <taxon>Pterulicium</taxon>
    </lineage>
</organism>
<gene>
    <name evidence="1" type="ORF">BDV98DRAFT_643143</name>
</gene>
<proteinExistence type="predicted"/>
<dbReference type="PANTHER" id="PTHR46579:SF1">
    <property type="entry name" value="F5_8 TYPE C DOMAIN-CONTAINING PROTEIN"/>
    <property type="match status" value="1"/>
</dbReference>
<accession>A0A5C3QA50</accession>
<dbReference type="OrthoDB" id="6613063at2759"/>
<reference evidence="1 2" key="1">
    <citation type="journal article" date="2019" name="Nat. Ecol. Evol.">
        <title>Megaphylogeny resolves global patterns of mushroom evolution.</title>
        <authorList>
            <person name="Varga T."/>
            <person name="Krizsan K."/>
            <person name="Foldi C."/>
            <person name="Dima B."/>
            <person name="Sanchez-Garcia M."/>
            <person name="Sanchez-Ramirez S."/>
            <person name="Szollosi G.J."/>
            <person name="Szarkandi J.G."/>
            <person name="Papp V."/>
            <person name="Albert L."/>
            <person name="Andreopoulos W."/>
            <person name="Angelini C."/>
            <person name="Antonin V."/>
            <person name="Barry K.W."/>
            <person name="Bougher N.L."/>
            <person name="Buchanan P."/>
            <person name="Buyck B."/>
            <person name="Bense V."/>
            <person name="Catcheside P."/>
            <person name="Chovatia M."/>
            <person name="Cooper J."/>
            <person name="Damon W."/>
            <person name="Desjardin D."/>
            <person name="Finy P."/>
            <person name="Geml J."/>
            <person name="Haridas S."/>
            <person name="Hughes K."/>
            <person name="Justo A."/>
            <person name="Karasinski D."/>
            <person name="Kautmanova I."/>
            <person name="Kiss B."/>
            <person name="Kocsube S."/>
            <person name="Kotiranta H."/>
            <person name="LaButti K.M."/>
            <person name="Lechner B.E."/>
            <person name="Liimatainen K."/>
            <person name="Lipzen A."/>
            <person name="Lukacs Z."/>
            <person name="Mihaltcheva S."/>
            <person name="Morgado L.N."/>
            <person name="Niskanen T."/>
            <person name="Noordeloos M.E."/>
            <person name="Ohm R.A."/>
            <person name="Ortiz-Santana B."/>
            <person name="Ovrebo C."/>
            <person name="Racz N."/>
            <person name="Riley R."/>
            <person name="Savchenko A."/>
            <person name="Shiryaev A."/>
            <person name="Soop K."/>
            <person name="Spirin V."/>
            <person name="Szebenyi C."/>
            <person name="Tomsovsky M."/>
            <person name="Tulloss R.E."/>
            <person name="Uehling J."/>
            <person name="Grigoriev I.V."/>
            <person name="Vagvolgyi C."/>
            <person name="Papp T."/>
            <person name="Martin F.M."/>
            <person name="Miettinen O."/>
            <person name="Hibbett D.S."/>
            <person name="Nagy L.G."/>
        </authorList>
    </citation>
    <scope>NUCLEOTIDE SEQUENCE [LARGE SCALE GENOMIC DNA]</scope>
    <source>
        <strain evidence="1 2">CBS 309.79</strain>
    </source>
</reference>
<sequence length="450" mass="52416">MHMIPLNVVKNLVLMWTGDYKGLSEGKGGYELAPTVLEAIGKACTDAGYSTPAAFGARVPNVHTQRTWFKAETWSLFCTMLGPVLLRKCFKNAAYYKHYVSLVGFYQDTLKLSIDREYVDTTLREQIYQWVLDYERLYYQYKLDRLPFCTLPIHGLLHIPDMILHSGPMWTYWNYPIERFCGFMVRSSKSQKNPYASFIRRLRELLYNNQIKHKYHLHDLLDLSDKIDDEKHGHIPSGYTDIRLCPPSTIPDMPLSRPEQHALKKYIWQSFVVSEDEAKRLIPTDPKELKYWGRVRYLNNGDNMRAIQLISESERSRMRNATHIKYSHEVDQFAHQRNRTPVMERRSAYGQLQKILKFNLDFSRIDRPQDGSEIVTVVFVRPAKLTAENEAGMPYFRVGDYGTVEAVDINELSCLVACIPVLRLTRGRALQAIYERPQAMRGEEHDDEAD</sequence>
<dbReference type="PANTHER" id="PTHR46579">
    <property type="entry name" value="F5/8 TYPE C DOMAIN-CONTAINING PROTEIN-RELATED"/>
    <property type="match status" value="1"/>
</dbReference>
<dbReference type="AlphaFoldDB" id="A0A5C3QA50"/>
<dbReference type="Proteomes" id="UP000305067">
    <property type="component" value="Unassembled WGS sequence"/>
</dbReference>